<keyword evidence="3" id="KW-1185">Reference proteome</keyword>
<organism evidence="2 3">
    <name type="scientific">Bradyrhizobium nanningense</name>
    <dbReference type="NCBI Taxonomy" id="1325118"/>
    <lineage>
        <taxon>Bacteria</taxon>
        <taxon>Pseudomonadati</taxon>
        <taxon>Pseudomonadota</taxon>
        <taxon>Alphaproteobacteria</taxon>
        <taxon>Hyphomicrobiales</taxon>
        <taxon>Nitrobacteraceae</taxon>
        <taxon>Bradyrhizobium</taxon>
    </lineage>
</organism>
<proteinExistence type="predicted"/>
<protein>
    <recommendedName>
        <fullName evidence="4">Lipoprotein</fullName>
    </recommendedName>
</protein>
<comment type="caution">
    <text evidence="2">The sequence shown here is derived from an EMBL/GenBank/DDBJ whole genome shotgun (WGS) entry which is preliminary data.</text>
</comment>
<dbReference type="OrthoDB" id="8255253at2"/>
<dbReference type="Proteomes" id="UP000289546">
    <property type="component" value="Unassembled WGS sequence"/>
</dbReference>
<evidence type="ECO:0008006" key="4">
    <source>
        <dbReference type="Google" id="ProtNLM"/>
    </source>
</evidence>
<evidence type="ECO:0000313" key="3">
    <source>
        <dbReference type="Proteomes" id="UP000289546"/>
    </source>
</evidence>
<name>A0A4V1L186_9BRAD</name>
<evidence type="ECO:0000313" key="2">
    <source>
        <dbReference type="EMBL" id="RXH23705.1"/>
    </source>
</evidence>
<sequence>MLFGMGRRIAAAAVALSMLSGCAEIDRRGGTVAEIEDYVLFVANTKSHRLFRSYLLAGVLLAAARQGSHNETDKAAIEGNLKTVLTISSEAYNCLYPRGTGKYIVVGFDDATKVQNAPNKIGTIDASGYTEPAICQFFDEKMARLDYALFRLALSSLFNAQSNVYLGEIRDKLMGKIPVLSSTAKAAIYANKAVNETTTIVDDLLNLSFSSAGPVVTLLPLYRDSLEINLWLIIDNLTRRCSTFAWAIDWNAPVDATYDISSEAAVCKTLAYARYIVNNGNGNLRLWRAFVSNMNYATLNFDAYVPHFYLVTAFIWRTCKSFFDAENACKTVMARTLADDPVYKEIFEQRYFIRGTGGRFYSVKRQTPTEYARQPVPTRPSEPPSAVAAPRREPESTGSIEQSKPAAPSVPTR</sequence>
<reference evidence="2 3" key="1">
    <citation type="submission" date="2015-04" db="EMBL/GenBank/DDBJ databases">
        <title>Comparative genomics of rhizobia nodulating Arachis hypogaea in China.</title>
        <authorList>
            <person name="Li Y."/>
        </authorList>
    </citation>
    <scope>NUCLEOTIDE SEQUENCE [LARGE SCALE GENOMIC DNA]</scope>
    <source>
        <strain evidence="2 3">CCBAU 51757</strain>
    </source>
</reference>
<gene>
    <name evidence="2" type="ORF">XH99_29990</name>
</gene>
<accession>A0A4V1L186</accession>
<dbReference type="PROSITE" id="PS51257">
    <property type="entry name" value="PROKAR_LIPOPROTEIN"/>
    <property type="match status" value="1"/>
</dbReference>
<evidence type="ECO:0000256" key="1">
    <source>
        <dbReference type="SAM" id="MobiDB-lite"/>
    </source>
</evidence>
<dbReference type="RefSeq" id="WP_128921526.1">
    <property type="nucleotide sequence ID" value="NZ_LBJC01000023.1"/>
</dbReference>
<feature type="region of interest" description="Disordered" evidence="1">
    <location>
        <begin position="368"/>
        <end position="413"/>
    </location>
</feature>
<dbReference type="AlphaFoldDB" id="A0A4V1L186"/>
<dbReference type="EMBL" id="LBJQ01000090">
    <property type="protein sequence ID" value="RXH23705.1"/>
    <property type="molecule type" value="Genomic_DNA"/>
</dbReference>